<dbReference type="KEGG" id="muh:HYN43_011350"/>
<feature type="signal peptide" evidence="2">
    <location>
        <begin position="1"/>
        <end position="23"/>
    </location>
</feature>
<reference evidence="3 4" key="1">
    <citation type="submission" date="2018-10" db="EMBL/GenBank/DDBJ databases">
        <title>Genome sequencing of Mucilaginibacter sp. HYN0043.</title>
        <authorList>
            <person name="Kim M."/>
            <person name="Yi H."/>
        </authorList>
    </citation>
    <scope>NUCLEOTIDE SEQUENCE [LARGE SCALE GENOMIC DNA]</scope>
    <source>
        <strain evidence="3 4">HYN0043</strain>
    </source>
</reference>
<dbReference type="Proteomes" id="UP000270046">
    <property type="component" value="Chromosome"/>
</dbReference>
<dbReference type="InterPro" id="IPR010131">
    <property type="entry name" value="MdtP/NodT-like"/>
</dbReference>
<name>A0A494VKW1_9SPHI</name>
<dbReference type="GO" id="GO:0015562">
    <property type="term" value="F:efflux transmembrane transporter activity"/>
    <property type="evidence" value="ECO:0007669"/>
    <property type="project" value="InterPro"/>
</dbReference>
<sequence>MPVNLKPACLFIAIILLAARVQAQETSFIKDINYPYLEKLIATAKKNYPEVKARQSQVAAAKGLYNATAFSWLDVLTASYIYSPQTSINISQPTIFKGYQIAISLNIGQLFSRPGTIRQAKETYKVAQYQQAEYMLSLEAQVKRFYFAFLEAQAELRLRSNAVIDAESAVKQLKYAFQKGETTFQIYNEQLNSLYNQNSFKVQAELATFTAKTNLEELLGTKLEDVK</sequence>
<keyword evidence="2" id="KW-0732">Signal</keyword>
<dbReference type="PANTHER" id="PTHR30203">
    <property type="entry name" value="OUTER MEMBRANE CATION EFFLUX PROTEIN"/>
    <property type="match status" value="1"/>
</dbReference>
<accession>A0A494VKW1</accession>
<dbReference type="AlphaFoldDB" id="A0A494VKW1"/>
<organism evidence="3 4">
    <name type="scientific">Mucilaginibacter celer</name>
    <dbReference type="NCBI Taxonomy" id="2305508"/>
    <lineage>
        <taxon>Bacteria</taxon>
        <taxon>Pseudomonadati</taxon>
        <taxon>Bacteroidota</taxon>
        <taxon>Sphingobacteriia</taxon>
        <taxon>Sphingobacteriales</taxon>
        <taxon>Sphingobacteriaceae</taxon>
        <taxon>Mucilaginibacter</taxon>
    </lineage>
</organism>
<dbReference type="EMBL" id="CP032869">
    <property type="protein sequence ID" value="AYL95846.1"/>
    <property type="molecule type" value="Genomic_DNA"/>
</dbReference>
<keyword evidence="4" id="KW-1185">Reference proteome</keyword>
<dbReference type="SUPFAM" id="SSF56954">
    <property type="entry name" value="Outer membrane efflux proteins (OEP)"/>
    <property type="match status" value="1"/>
</dbReference>
<dbReference type="InterPro" id="IPR003423">
    <property type="entry name" value="OMP_efflux"/>
</dbReference>
<feature type="chain" id="PRO_5019799698" description="TolC family protein" evidence="2">
    <location>
        <begin position="24"/>
        <end position="227"/>
    </location>
</feature>
<dbReference type="RefSeq" id="WP_119409456.1">
    <property type="nucleotide sequence ID" value="NZ_CP032869.1"/>
</dbReference>
<proteinExistence type="inferred from homology"/>
<evidence type="ECO:0000256" key="2">
    <source>
        <dbReference type="SAM" id="SignalP"/>
    </source>
</evidence>
<evidence type="ECO:0008006" key="5">
    <source>
        <dbReference type="Google" id="ProtNLM"/>
    </source>
</evidence>
<evidence type="ECO:0000313" key="4">
    <source>
        <dbReference type="Proteomes" id="UP000270046"/>
    </source>
</evidence>
<gene>
    <name evidence="3" type="ORF">HYN43_011350</name>
</gene>
<protein>
    <recommendedName>
        <fullName evidence="5">TolC family protein</fullName>
    </recommendedName>
</protein>
<dbReference type="OrthoDB" id="793488at2"/>
<comment type="similarity">
    <text evidence="1">Belongs to the outer membrane factor (OMF) (TC 1.B.17) family.</text>
</comment>
<dbReference type="Pfam" id="PF02321">
    <property type="entry name" value="OEP"/>
    <property type="match status" value="1"/>
</dbReference>
<evidence type="ECO:0000313" key="3">
    <source>
        <dbReference type="EMBL" id="AYL95846.1"/>
    </source>
</evidence>
<evidence type="ECO:0000256" key="1">
    <source>
        <dbReference type="ARBA" id="ARBA00007613"/>
    </source>
</evidence>
<dbReference type="Gene3D" id="1.20.1600.10">
    <property type="entry name" value="Outer membrane efflux proteins (OEP)"/>
    <property type="match status" value="1"/>
</dbReference>